<dbReference type="PANTHER" id="PTHR43756">
    <property type="entry name" value="CHOLINE MONOOXYGENASE, CHLOROPLASTIC"/>
    <property type="match status" value="1"/>
</dbReference>
<dbReference type="STRING" id="504800.SAMN04488085_105119"/>
<dbReference type="GO" id="GO:0005506">
    <property type="term" value="F:iron ion binding"/>
    <property type="evidence" value="ECO:0007669"/>
    <property type="project" value="InterPro"/>
</dbReference>
<sequence>MTIISESVRTLIKDFRSSTQDVEVATTPPAETYVSEEFFAFEQDALFAREWNCVARVEDLPNPGDFITTDIAGEPVIVVRNRDGEINAMSAVCRHRAACITAPAGRDLEDLGAPLGDITGHVESFQCPYHWWVYDLEGQLVAAPEMGRTKDFAVKGIRLPRFKTEIWHGFVFVNLDPEARPLAPQLAQIEDAVKTYQVSTLKSVAPDDFPGVPFNWKILVENFLDGYHASRLHAGLHDFAPSSSIEEIPFDEDAAVVSGWTRNTIIDGAFNPSFKVIMPVIAGLPEEYRRSSFFAALVPNLMIIGQPDMVMAFQVRPTSARSHDLRLYYMVPEETTKLGNFMERLELSKVGFVPITEQDMGTNISVQKGLESRFFTRGRYSYQEGMVNNFNKMLGLRYEAALRTAG</sequence>
<evidence type="ECO:0000313" key="9">
    <source>
        <dbReference type="Proteomes" id="UP000199152"/>
    </source>
</evidence>
<dbReference type="SUPFAM" id="SSF55961">
    <property type="entry name" value="Bet v1-like"/>
    <property type="match status" value="1"/>
</dbReference>
<evidence type="ECO:0000256" key="6">
    <source>
        <dbReference type="ARBA" id="ARBA00023014"/>
    </source>
</evidence>
<evidence type="ECO:0000313" key="8">
    <source>
        <dbReference type="EMBL" id="SFK98386.1"/>
    </source>
</evidence>
<dbReference type="GO" id="GO:0004497">
    <property type="term" value="F:monooxygenase activity"/>
    <property type="evidence" value="ECO:0007669"/>
    <property type="project" value="UniProtKB-ARBA"/>
</dbReference>
<name>A0A1I4E223_9ACTN</name>
<proteinExistence type="predicted"/>
<dbReference type="EMBL" id="FOSW01000005">
    <property type="protein sequence ID" value="SFK98386.1"/>
    <property type="molecule type" value="Genomic_DNA"/>
</dbReference>
<gene>
    <name evidence="8" type="ORF">SAMN04488085_105119</name>
</gene>
<dbReference type="InterPro" id="IPR017941">
    <property type="entry name" value="Rieske_2Fe-2S"/>
</dbReference>
<dbReference type="InterPro" id="IPR036922">
    <property type="entry name" value="Rieske_2Fe-2S_sf"/>
</dbReference>
<comment type="cofactor">
    <cofactor evidence="1">
        <name>Fe cation</name>
        <dbReference type="ChEBI" id="CHEBI:24875"/>
    </cofactor>
</comment>
<protein>
    <submittedName>
        <fullName evidence="8">Phenylpropionate dioxygenase, large terminal subunit</fullName>
    </submittedName>
</protein>
<dbReference type="Pfam" id="PF00355">
    <property type="entry name" value="Rieske"/>
    <property type="match status" value="1"/>
</dbReference>
<evidence type="ECO:0000256" key="3">
    <source>
        <dbReference type="ARBA" id="ARBA00022723"/>
    </source>
</evidence>
<dbReference type="Pfam" id="PF00848">
    <property type="entry name" value="Ring_hydroxyl_A"/>
    <property type="match status" value="1"/>
</dbReference>
<dbReference type="PANTHER" id="PTHR43756:SF5">
    <property type="entry name" value="CHOLINE MONOOXYGENASE, CHLOROPLASTIC"/>
    <property type="match status" value="1"/>
</dbReference>
<dbReference type="InParanoid" id="A0A1I4E223"/>
<evidence type="ECO:0000256" key="4">
    <source>
        <dbReference type="ARBA" id="ARBA00023002"/>
    </source>
</evidence>
<dbReference type="InterPro" id="IPR001663">
    <property type="entry name" value="Rng_hydr_dOase-A"/>
</dbReference>
<dbReference type="Gene3D" id="2.102.10.10">
    <property type="entry name" value="Rieske [2Fe-2S] iron-sulphur domain"/>
    <property type="match status" value="1"/>
</dbReference>
<dbReference type="InterPro" id="IPR015879">
    <property type="entry name" value="Ring_hydroxy_dOase_asu_C_dom"/>
</dbReference>
<dbReference type="GO" id="GO:0051213">
    <property type="term" value="F:dioxygenase activity"/>
    <property type="evidence" value="ECO:0007669"/>
    <property type="project" value="UniProtKB-KW"/>
</dbReference>
<keyword evidence="2" id="KW-0001">2Fe-2S</keyword>
<feature type="domain" description="Rieske" evidence="7">
    <location>
        <begin position="51"/>
        <end position="173"/>
    </location>
</feature>
<keyword evidence="8" id="KW-0223">Dioxygenase</keyword>
<dbReference type="Gene3D" id="3.90.380.10">
    <property type="entry name" value="Naphthalene 1,2-dioxygenase Alpha Subunit, Chain A, domain 1"/>
    <property type="match status" value="2"/>
</dbReference>
<dbReference type="SUPFAM" id="SSF50022">
    <property type="entry name" value="ISP domain"/>
    <property type="match status" value="1"/>
</dbReference>
<organism evidence="8 9">
    <name type="scientific">Geodermatophilus ruber</name>
    <dbReference type="NCBI Taxonomy" id="504800"/>
    <lineage>
        <taxon>Bacteria</taxon>
        <taxon>Bacillati</taxon>
        <taxon>Actinomycetota</taxon>
        <taxon>Actinomycetes</taxon>
        <taxon>Geodermatophilales</taxon>
        <taxon>Geodermatophilaceae</taxon>
        <taxon>Geodermatophilus</taxon>
    </lineage>
</organism>
<dbReference type="GO" id="GO:0051537">
    <property type="term" value="F:2 iron, 2 sulfur cluster binding"/>
    <property type="evidence" value="ECO:0007669"/>
    <property type="project" value="UniProtKB-KW"/>
</dbReference>
<dbReference type="CDD" id="cd03469">
    <property type="entry name" value="Rieske_RO_Alpha_N"/>
    <property type="match status" value="1"/>
</dbReference>
<reference evidence="8 9" key="1">
    <citation type="submission" date="2016-10" db="EMBL/GenBank/DDBJ databases">
        <authorList>
            <person name="de Groot N.N."/>
        </authorList>
    </citation>
    <scope>NUCLEOTIDE SEQUENCE [LARGE SCALE GENOMIC DNA]</scope>
    <source>
        <strain evidence="8 9">DSM 45317</strain>
    </source>
</reference>
<keyword evidence="4" id="KW-0560">Oxidoreductase</keyword>
<evidence type="ECO:0000256" key="5">
    <source>
        <dbReference type="ARBA" id="ARBA00023004"/>
    </source>
</evidence>
<keyword evidence="6" id="KW-0411">Iron-sulfur</keyword>
<dbReference type="GO" id="GO:0016705">
    <property type="term" value="F:oxidoreductase activity, acting on paired donors, with incorporation or reduction of molecular oxygen"/>
    <property type="evidence" value="ECO:0007669"/>
    <property type="project" value="UniProtKB-ARBA"/>
</dbReference>
<dbReference type="PRINTS" id="PR00090">
    <property type="entry name" value="RNGDIOXGNASE"/>
</dbReference>
<evidence type="ECO:0000256" key="1">
    <source>
        <dbReference type="ARBA" id="ARBA00001962"/>
    </source>
</evidence>
<accession>A0A1I4E223</accession>
<dbReference type="RefSeq" id="WP_143087144.1">
    <property type="nucleotide sequence ID" value="NZ_FOSW01000005.1"/>
</dbReference>
<dbReference type="OrthoDB" id="5243643at2"/>
<dbReference type="Proteomes" id="UP000199152">
    <property type="component" value="Unassembled WGS sequence"/>
</dbReference>
<evidence type="ECO:0000256" key="2">
    <source>
        <dbReference type="ARBA" id="ARBA00022714"/>
    </source>
</evidence>
<evidence type="ECO:0000259" key="7">
    <source>
        <dbReference type="PROSITE" id="PS51296"/>
    </source>
</evidence>
<keyword evidence="5" id="KW-0408">Iron</keyword>
<keyword evidence="9" id="KW-1185">Reference proteome</keyword>
<keyword evidence="3" id="KW-0479">Metal-binding</keyword>
<dbReference type="AlphaFoldDB" id="A0A1I4E223"/>
<dbReference type="PROSITE" id="PS51296">
    <property type="entry name" value="RIESKE"/>
    <property type="match status" value="1"/>
</dbReference>